<dbReference type="PANTHER" id="PTHR31917">
    <property type="entry name" value="AGENET DOMAIN-CONTAINING PROTEIN-RELATED"/>
    <property type="match status" value="1"/>
</dbReference>
<dbReference type="InterPro" id="IPR014002">
    <property type="entry name" value="Agenet_dom_plant"/>
</dbReference>
<comment type="caution">
    <text evidence="2">The sequence shown here is derived from an EMBL/GenBank/DDBJ whole genome shotgun (WGS) entry which is preliminary data.</text>
</comment>
<dbReference type="EMBL" id="JAGKQM010000019">
    <property type="protein sequence ID" value="KAH0860169.1"/>
    <property type="molecule type" value="Genomic_DNA"/>
</dbReference>
<sequence length="222" mass="25497">MGSWFRAILEQNPTRVKGEKLRVCYKTLLKTLLNEDSVNPCKETIERCFIRPVPPEYLNEGVVFKEGSVADAYFSDGWWTGVIIVERPVGSFLVYFDDPPDIMRLNRSQLRPHADWTGSEWVKSKNKVLNQHMFRTGKLVEITRKISESEDIWVQALVITKIQGGGRRKFMIKRCTSSQNLSDEAEGKHTIVDICKIRSSPPRNLCAQYSLDDFVEVFVTHG</sequence>
<dbReference type="InterPro" id="IPR008395">
    <property type="entry name" value="Agenet-like_dom"/>
</dbReference>
<organism evidence="2 3">
    <name type="scientific">Brassica napus</name>
    <name type="common">Rape</name>
    <dbReference type="NCBI Taxonomy" id="3708"/>
    <lineage>
        <taxon>Eukaryota</taxon>
        <taxon>Viridiplantae</taxon>
        <taxon>Streptophyta</taxon>
        <taxon>Embryophyta</taxon>
        <taxon>Tracheophyta</taxon>
        <taxon>Spermatophyta</taxon>
        <taxon>Magnoliopsida</taxon>
        <taxon>eudicotyledons</taxon>
        <taxon>Gunneridae</taxon>
        <taxon>Pentapetalae</taxon>
        <taxon>rosids</taxon>
        <taxon>malvids</taxon>
        <taxon>Brassicales</taxon>
        <taxon>Brassicaceae</taxon>
        <taxon>Brassiceae</taxon>
        <taxon>Brassica</taxon>
    </lineage>
</organism>
<protein>
    <recommendedName>
        <fullName evidence="1">Agenet domain-containing protein</fullName>
    </recommendedName>
</protein>
<dbReference type="PANTHER" id="PTHR31917:SF149">
    <property type="entry name" value="AGENET DOMAIN-CONTAINING PROTEIN"/>
    <property type="match status" value="1"/>
</dbReference>
<keyword evidence="3" id="KW-1185">Reference proteome</keyword>
<gene>
    <name evidence="2" type="ORF">HID58_088430</name>
</gene>
<accession>A0ABQ7XW65</accession>
<name>A0ABQ7XW65_BRANA</name>
<reference evidence="2 3" key="1">
    <citation type="submission" date="2021-05" db="EMBL/GenBank/DDBJ databases">
        <title>Genome Assembly of Synthetic Allotetraploid Brassica napus Reveals Homoeologous Exchanges between Subgenomes.</title>
        <authorList>
            <person name="Davis J.T."/>
        </authorList>
    </citation>
    <scope>NUCLEOTIDE SEQUENCE [LARGE SCALE GENOMIC DNA]</scope>
    <source>
        <strain evidence="3">cv. Da-Ae</strain>
        <tissue evidence="2">Seedling</tissue>
    </source>
</reference>
<dbReference type="CDD" id="cd20406">
    <property type="entry name" value="Tudor_Agenet_AtDUF_rpt2_4"/>
    <property type="match status" value="1"/>
</dbReference>
<proteinExistence type="predicted"/>
<evidence type="ECO:0000313" key="2">
    <source>
        <dbReference type="EMBL" id="KAH0860169.1"/>
    </source>
</evidence>
<dbReference type="Pfam" id="PF05641">
    <property type="entry name" value="Agenet"/>
    <property type="match status" value="2"/>
</dbReference>
<evidence type="ECO:0000259" key="1">
    <source>
        <dbReference type="SMART" id="SM00743"/>
    </source>
</evidence>
<dbReference type="SMART" id="SM00743">
    <property type="entry name" value="Agenet"/>
    <property type="match status" value="2"/>
</dbReference>
<dbReference type="Proteomes" id="UP000824890">
    <property type="component" value="Unassembled WGS sequence"/>
</dbReference>
<dbReference type="CDD" id="cd20405">
    <property type="entry name" value="Tudor_Agenet_AtDUF_rpt1_3"/>
    <property type="match status" value="1"/>
</dbReference>
<evidence type="ECO:0000313" key="3">
    <source>
        <dbReference type="Proteomes" id="UP000824890"/>
    </source>
</evidence>
<feature type="domain" description="Agenet" evidence="1">
    <location>
        <begin position="62"/>
        <end position="118"/>
    </location>
</feature>
<feature type="domain" description="Agenet" evidence="1">
    <location>
        <begin position="132"/>
        <end position="205"/>
    </location>
</feature>